<protein>
    <submittedName>
        <fullName evidence="1">Uncharacterized protein</fullName>
    </submittedName>
</protein>
<accession>A0A5E7DZL6</accession>
<name>A0A5E7DZL6_PSEFL</name>
<dbReference type="EMBL" id="CABVHQ010000045">
    <property type="protein sequence ID" value="VVO18745.1"/>
    <property type="molecule type" value="Genomic_DNA"/>
</dbReference>
<proteinExistence type="predicted"/>
<organism evidence="1 2">
    <name type="scientific">Pseudomonas fluorescens</name>
    <dbReference type="NCBI Taxonomy" id="294"/>
    <lineage>
        <taxon>Bacteria</taxon>
        <taxon>Pseudomonadati</taxon>
        <taxon>Pseudomonadota</taxon>
        <taxon>Gammaproteobacteria</taxon>
        <taxon>Pseudomonadales</taxon>
        <taxon>Pseudomonadaceae</taxon>
        <taxon>Pseudomonas</taxon>
    </lineage>
</organism>
<evidence type="ECO:0000313" key="2">
    <source>
        <dbReference type="Proteomes" id="UP000337909"/>
    </source>
</evidence>
<dbReference type="AlphaFoldDB" id="A0A5E7DZL6"/>
<sequence length="119" mass="13302">MFDIFRRKTFTQKALGRLKPQCLKAHPADQIQAGLIVDVINSGFMEEFGNLSEFCKRPKSEQGQYLTRLSQLQDHAETKLGADLFGLWVIAAQASDMQTQGEAAEIMARFSRLANGVKP</sequence>
<dbReference type="RefSeq" id="WP_150643872.1">
    <property type="nucleotide sequence ID" value="NZ_CABVHQ010000045.1"/>
</dbReference>
<reference evidence="1 2" key="1">
    <citation type="submission" date="2019-09" db="EMBL/GenBank/DDBJ databases">
        <authorList>
            <person name="Chandra G."/>
            <person name="Truman W A."/>
        </authorList>
    </citation>
    <scope>NUCLEOTIDE SEQUENCE [LARGE SCALE GENOMIC DNA]</scope>
    <source>
        <strain evidence="1">PS691</strain>
    </source>
</reference>
<dbReference type="Proteomes" id="UP000337909">
    <property type="component" value="Unassembled WGS sequence"/>
</dbReference>
<evidence type="ECO:0000313" key="1">
    <source>
        <dbReference type="EMBL" id="VVO18745.1"/>
    </source>
</evidence>
<gene>
    <name evidence="1" type="ORF">PS691_04015</name>
</gene>